<organism evidence="1 2">
    <name type="scientific">Periconia digitata</name>
    <dbReference type="NCBI Taxonomy" id="1303443"/>
    <lineage>
        <taxon>Eukaryota</taxon>
        <taxon>Fungi</taxon>
        <taxon>Dikarya</taxon>
        <taxon>Ascomycota</taxon>
        <taxon>Pezizomycotina</taxon>
        <taxon>Dothideomycetes</taxon>
        <taxon>Pleosporomycetidae</taxon>
        <taxon>Pleosporales</taxon>
        <taxon>Massarineae</taxon>
        <taxon>Periconiaceae</taxon>
        <taxon>Periconia</taxon>
    </lineage>
</organism>
<name>A0A9W4UK07_9PLEO</name>
<dbReference type="EMBL" id="CAOQHR010000007">
    <property type="protein sequence ID" value="CAI6337606.1"/>
    <property type="molecule type" value="Genomic_DNA"/>
</dbReference>
<evidence type="ECO:0000313" key="1">
    <source>
        <dbReference type="EMBL" id="CAI6337606.1"/>
    </source>
</evidence>
<dbReference type="Proteomes" id="UP001152607">
    <property type="component" value="Unassembled WGS sequence"/>
</dbReference>
<evidence type="ECO:0000313" key="2">
    <source>
        <dbReference type="Proteomes" id="UP001152607"/>
    </source>
</evidence>
<protein>
    <submittedName>
        <fullName evidence="1">Uncharacterized protein</fullName>
    </submittedName>
</protein>
<gene>
    <name evidence="1" type="ORF">PDIGIT_LOCUS10719</name>
</gene>
<sequence>MHTFLQKLRRTKTFPPPQPLLKHQFSHYGLSVFQPPQTSVHYLLDRLTSAVAHAHVHERVPNRMFCPALTICSLPELMPSHHQPHHRYQNVCQGCLFL</sequence>
<proteinExistence type="predicted"/>
<comment type="caution">
    <text evidence="1">The sequence shown here is derived from an EMBL/GenBank/DDBJ whole genome shotgun (WGS) entry which is preliminary data.</text>
</comment>
<accession>A0A9W4UK07</accession>
<keyword evidence="2" id="KW-1185">Reference proteome</keyword>
<dbReference type="AlphaFoldDB" id="A0A9W4UK07"/>
<reference evidence="1" key="1">
    <citation type="submission" date="2023-01" db="EMBL/GenBank/DDBJ databases">
        <authorList>
            <person name="Van Ghelder C."/>
            <person name="Rancurel C."/>
        </authorList>
    </citation>
    <scope>NUCLEOTIDE SEQUENCE</scope>
    <source>
        <strain evidence="1">CNCM I-4278</strain>
    </source>
</reference>